<keyword evidence="4 6" id="KW-1133">Transmembrane helix</keyword>
<evidence type="ECO:0000256" key="3">
    <source>
        <dbReference type="ARBA" id="ARBA00022692"/>
    </source>
</evidence>
<keyword evidence="5 6" id="KW-0472">Membrane</keyword>
<comment type="subcellular location">
    <subcellularLocation>
        <location evidence="1 6">Membrane</location>
        <topology evidence="1 6">Multi-pass membrane protein</topology>
    </subcellularLocation>
</comment>
<keyword evidence="6" id="KW-0769">Symport</keyword>
<comment type="caution">
    <text evidence="6">Lacks conserved residue(s) required for the propagation of feature annotation.</text>
</comment>
<keyword evidence="3 6" id="KW-0812">Transmembrane</keyword>
<sequence>MTNVILGLAGTTLSPSVTIARRAITYIVITTILSMLIGVFLVMLLKPGVKDHARAKVDDDDEVYTFFDALSDLIRNLIPRSLSVQHQAVQDSEGACKCGTRRFQLYPGGRHRSALSRQKHRWSQHAGIDCSVVFHWEDRREDWKC</sequence>
<keyword evidence="2 6" id="KW-0813">Transport</keyword>
<feature type="transmembrane region" description="Helical" evidence="6">
    <location>
        <begin position="23"/>
        <end position="45"/>
    </location>
</feature>
<evidence type="ECO:0000313" key="7">
    <source>
        <dbReference type="EMBL" id="MEQ2297937.1"/>
    </source>
</evidence>
<evidence type="ECO:0000256" key="2">
    <source>
        <dbReference type="ARBA" id="ARBA00022448"/>
    </source>
</evidence>
<dbReference type="InterPro" id="IPR036458">
    <property type="entry name" value="Na:dicarbo_symporter_sf"/>
</dbReference>
<comment type="similarity">
    <text evidence="6">Belongs to the dicarboxylate/amino acid:cation symporter (DAACS) (TC 2.A.23) family.</text>
</comment>
<name>A0ABV0YW81_9TELE</name>
<dbReference type="PANTHER" id="PTHR11958">
    <property type="entry name" value="SODIUM/DICARBOXYLATE SYMPORTER-RELATED"/>
    <property type="match status" value="1"/>
</dbReference>
<evidence type="ECO:0000256" key="1">
    <source>
        <dbReference type="ARBA" id="ARBA00004141"/>
    </source>
</evidence>
<dbReference type="InterPro" id="IPR050746">
    <property type="entry name" value="DAACS"/>
</dbReference>
<keyword evidence="8" id="KW-1185">Reference proteome</keyword>
<dbReference type="InterPro" id="IPR001991">
    <property type="entry name" value="Na-dicarboxylate_symporter"/>
</dbReference>
<accession>A0ABV0YW81</accession>
<dbReference type="EMBL" id="JAHRIP010047026">
    <property type="protein sequence ID" value="MEQ2297937.1"/>
    <property type="molecule type" value="Genomic_DNA"/>
</dbReference>
<dbReference type="PANTHER" id="PTHR11958:SF63">
    <property type="entry name" value="AMINO ACID TRANSPORTER"/>
    <property type="match status" value="1"/>
</dbReference>
<gene>
    <name evidence="7" type="ORF">AMECASPLE_000019</name>
</gene>
<comment type="caution">
    <text evidence="7">The sequence shown here is derived from an EMBL/GenBank/DDBJ whole genome shotgun (WGS) entry which is preliminary data.</text>
</comment>
<reference evidence="7 8" key="1">
    <citation type="submission" date="2021-06" db="EMBL/GenBank/DDBJ databases">
        <authorList>
            <person name="Palmer J.M."/>
        </authorList>
    </citation>
    <scope>NUCLEOTIDE SEQUENCE [LARGE SCALE GENOMIC DNA]</scope>
    <source>
        <strain evidence="7 8">AS_MEX2019</strain>
        <tissue evidence="7">Muscle</tissue>
    </source>
</reference>
<dbReference type="Pfam" id="PF00375">
    <property type="entry name" value="SDF"/>
    <property type="match status" value="1"/>
</dbReference>
<dbReference type="Gene3D" id="1.10.3860.10">
    <property type="entry name" value="Sodium:dicarboxylate symporter"/>
    <property type="match status" value="1"/>
</dbReference>
<evidence type="ECO:0000256" key="4">
    <source>
        <dbReference type="ARBA" id="ARBA00022989"/>
    </source>
</evidence>
<dbReference type="SUPFAM" id="SSF118215">
    <property type="entry name" value="Proton glutamate symport protein"/>
    <property type="match status" value="1"/>
</dbReference>
<evidence type="ECO:0000256" key="5">
    <source>
        <dbReference type="ARBA" id="ARBA00023136"/>
    </source>
</evidence>
<proteinExistence type="inferred from homology"/>
<protein>
    <recommendedName>
        <fullName evidence="6">Amino acid transporter</fullName>
    </recommendedName>
</protein>
<evidence type="ECO:0000313" key="8">
    <source>
        <dbReference type="Proteomes" id="UP001469553"/>
    </source>
</evidence>
<dbReference type="Proteomes" id="UP001469553">
    <property type="component" value="Unassembled WGS sequence"/>
</dbReference>
<evidence type="ECO:0000256" key="6">
    <source>
        <dbReference type="RuleBase" id="RU361216"/>
    </source>
</evidence>
<organism evidence="7 8">
    <name type="scientific">Ameca splendens</name>
    <dbReference type="NCBI Taxonomy" id="208324"/>
    <lineage>
        <taxon>Eukaryota</taxon>
        <taxon>Metazoa</taxon>
        <taxon>Chordata</taxon>
        <taxon>Craniata</taxon>
        <taxon>Vertebrata</taxon>
        <taxon>Euteleostomi</taxon>
        <taxon>Actinopterygii</taxon>
        <taxon>Neopterygii</taxon>
        <taxon>Teleostei</taxon>
        <taxon>Neoteleostei</taxon>
        <taxon>Acanthomorphata</taxon>
        <taxon>Ovalentaria</taxon>
        <taxon>Atherinomorphae</taxon>
        <taxon>Cyprinodontiformes</taxon>
        <taxon>Goodeidae</taxon>
        <taxon>Ameca</taxon>
    </lineage>
</organism>